<feature type="transmembrane region" description="Helical" evidence="6">
    <location>
        <begin position="100"/>
        <end position="127"/>
    </location>
</feature>
<dbReference type="STRING" id="1912961.BU204_14380"/>
<gene>
    <name evidence="7" type="ORF">BU204_14380</name>
</gene>
<organism evidence="7 8">
    <name type="scientific">Actinophytocola xanthii</name>
    <dbReference type="NCBI Taxonomy" id="1912961"/>
    <lineage>
        <taxon>Bacteria</taxon>
        <taxon>Bacillati</taxon>
        <taxon>Actinomycetota</taxon>
        <taxon>Actinomycetes</taxon>
        <taxon>Pseudonocardiales</taxon>
        <taxon>Pseudonocardiaceae</taxon>
    </lineage>
</organism>
<evidence type="ECO:0000256" key="1">
    <source>
        <dbReference type="ARBA" id="ARBA00004651"/>
    </source>
</evidence>
<evidence type="ECO:0000256" key="6">
    <source>
        <dbReference type="SAM" id="Phobius"/>
    </source>
</evidence>
<proteinExistence type="predicted"/>
<feature type="transmembrane region" description="Helical" evidence="6">
    <location>
        <begin position="177"/>
        <end position="202"/>
    </location>
</feature>
<evidence type="ECO:0000313" key="8">
    <source>
        <dbReference type="Proteomes" id="UP000185596"/>
    </source>
</evidence>
<accession>A0A1Q8CRE5</accession>
<keyword evidence="4 6" id="KW-1133">Transmembrane helix</keyword>
<keyword evidence="3 6" id="KW-0812">Transmembrane</keyword>
<feature type="transmembrane region" description="Helical" evidence="6">
    <location>
        <begin position="208"/>
        <end position="228"/>
    </location>
</feature>
<evidence type="ECO:0000256" key="5">
    <source>
        <dbReference type="ARBA" id="ARBA00023136"/>
    </source>
</evidence>
<evidence type="ECO:0000256" key="3">
    <source>
        <dbReference type="ARBA" id="ARBA00022692"/>
    </source>
</evidence>
<feature type="transmembrane region" description="Helical" evidence="6">
    <location>
        <begin position="133"/>
        <end position="156"/>
    </location>
</feature>
<comment type="subcellular location">
    <subcellularLocation>
        <location evidence="1">Cell membrane</location>
        <topology evidence="1">Multi-pass membrane protein</topology>
    </subcellularLocation>
</comment>
<keyword evidence="8" id="KW-1185">Reference proteome</keyword>
<keyword evidence="2" id="KW-1003">Cell membrane</keyword>
<name>A0A1Q8CRE5_9PSEU</name>
<dbReference type="Proteomes" id="UP000185596">
    <property type="component" value="Unassembled WGS sequence"/>
</dbReference>
<comment type="caution">
    <text evidence="7">The sequence shown here is derived from an EMBL/GenBank/DDBJ whole genome shotgun (WGS) entry which is preliminary data.</text>
</comment>
<reference evidence="7 8" key="1">
    <citation type="submission" date="2016-12" db="EMBL/GenBank/DDBJ databases">
        <title>The draft genome sequence of Actinophytocola sp. 11-183.</title>
        <authorList>
            <person name="Wang W."/>
            <person name="Yuan L."/>
        </authorList>
    </citation>
    <scope>NUCLEOTIDE SEQUENCE [LARGE SCALE GENOMIC DNA]</scope>
    <source>
        <strain evidence="7 8">11-183</strain>
    </source>
</reference>
<evidence type="ECO:0000256" key="2">
    <source>
        <dbReference type="ARBA" id="ARBA00022475"/>
    </source>
</evidence>
<dbReference type="AlphaFoldDB" id="A0A1Q8CRE5"/>
<dbReference type="GO" id="GO:0005886">
    <property type="term" value="C:plasma membrane"/>
    <property type="evidence" value="ECO:0007669"/>
    <property type="project" value="UniProtKB-SubCell"/>
</dbReference>
<dbReference type="InterPro" id="IPR022791">
    <property type="entry name" value="L-PG_synthase/AglD"/>
</dbReference>
<protein>
    <recommendedName>
        <fullName evidence="9">Lysylphosphatidylglycerol synthetase</fullName>
    </recommendedName>
</protein>
<feature type="transmembrane region" description="Helical" evidence="6">
    <location>
        <begin position="25"/>
        <end position="50"/>
    </location>
</feature>
<evidence type="ECO:0008006" key="9">
    <source>
        <dbReference type="Google" id="ProtNLM"/>
    </source>
</evidence>
<dbReference type="EMBL" id="MSIE01000024">
    <property type="protein sequence ID" value="OLF16941.1"/>
    <property type="molecule type" value="Genomic_DNA"/>
</dbReference>
<keyword evidence="5 6" id="KW-0472">Membrane</keyword>
<evidence type="ECO:0000256" key="4">
    <source>
        <dbReference type="ARBA" id="ARBA00022989"/>
    </source>
</evidence>
<feature type="transmembrane region" description="Helical" evidence="6">
    <location>
        <begin position="240"/>
        <end position="260"/>
    </location>
</feature>
<dbReference type="Pfam" id="PF03706">
    <property type="entry name" value="LPG_synthase_TM"/>
    <property type="match status" value="1"/>
</dbReference>
<sequence>MVVFGAAFVSDRSRELGEAFGSMSWGLVTAAAVPAAVNILLGLLAWRAMLADLGAPLSRRVASRVFLLGQLGKYLPGSVWSFIAQAELARDYSVSRKITFVGSILGLLIAVGTGVVTACVTLPFGGADALARYWWVVLVVPLGMAVLHPRVVGPLLDRVLRFLGRGPLERRPSFRGMLTAGGWYFLGWLALGMHCWLLMLASGAPAGQALPVAVGGLALAFCLGVLFLPAPAGAGVREIVLVLVFASVLAPAEALAIALVSRIMLTVLDFVLAGAAWQLNRPTRVHATTEGT</sequence>
<evidence type="ECO:0000313" key="7">
    <source>
        <dbReference type="EMBL" id="OLF16941.1"/>
    </source>
</evidence>